<reference evidence="4 5" key="1">
    <citation type="submission" date="2021-03" db="EMBL/GenBank/DDBJ databases">
        <title>Complete genome sequence of Streptomyces cyanogenus S136, producer of anticancer angucycline landomycin A.</title>
        <authorList>
            <person name="Hrab P."/>
            <person name="Ruckert C."/>
            <person name="Busche T."/>
            <person name="Ostash I."/>
            <person name="Kalinowski J."/>
            <person name="Fedorenko V."/>
            <person name="Yushchuk O."/>
            <person name="Ostash B."/>
        </authorList>
    </citation>
    <scope>NUCLEOTIDE SEQUENCE [LARGE SCALE GENOMIC DNA]</scope>
    <source>
        <strain evidence="4 5">S136</strain>
    </source>
</reference>
<evidence type="ECO:0000256" key="1">
    <source>
        <dbReference type="ARBA" id="ARBA00022679"/>
    </source>
</evidence>
<dbReference type="Gene3D" id="3.40.630.30">
    <property type="match status" value="1"/>
</dbReference>
<name>A0ABX7TLU5_STRCY</name>
<organism evidence="4 5">
    <name type="scientific">Streptomyces cyanogenus</name>
    <dbReference type="NCBI Taxonomy" id="80860"/>
    <lineage>
        <taxon>Bacteria</taxon>
        <taxon>Bacillati</taxon>
        <taxon>Actinomycetota</taxon>
        <taxon>Actinomycetes</taxon>
        <taxon>Kitasatosporales</taxon>
        <taxon>Streptomycetaceae</taxon>
        <taxon>Streptomyces</taxon>
    </lineage>
</organism>
<accession>A0ABX7TLU5</accession>
<gene>
    <name evidence="4" type="primary">mshD2</name>
    <name evidence="4" type="ORF">S1361_09575</name>
</gene>
<evidence type="ECO:0000256" key="2">
    <source>
        <dbReference type="ARBA" id="ARBA00023315"/>
    </source>
</evidence>
<keyword evidence="1 4" id="KW-0808">Transferase</keyword>
<proteinExistence type="predicted"/>
<dbReference type="CDD" id="cd04301">
    <property type="entry name" value="NAT_SF"/>
    <property type="match status" value="1"/>
</dbReference>
<evidence type="ECO:0000313" key="5">
    <source>
        <dbReference type="Proteomes" id="UP000663908"/>
    </source>
</evidence>
<dbReference type="EC" id="2.3.1.189" evidence="4"/>
<feature type="domain" description="N-acetyltransferase" evidence="3">
    <location>
        <begin position="17"/>
        <end position="172"/>
    </location>
</feature>
<keyword evidence="5" id="KW-1185">Reference proteome</keyword>
<dbReference type="SUPFAM" id="SSF55729">
    <property type="entry name" value="Acyl-CoA N-acyltransferases (Nat)"/>
    <property type="match status" value="2"/>
</dbReference>
<evidence type="ECO:0000313" key="4">
    <source>
        <dbReference type="EMBL" id="QTD97597.1"/>
    </source>
</evidence>
<dbReference type="EMBL" id="CP071839">
    <property type="protein sequence ID" value="QTD97597.1"/>
    <property type="molecule type" value="Genomic_DNA"/>
</dbReference>
<dbReference type="Proteomes" id="UP000663908">
    <property type="component" value="Chromosome"/>
</dbReference>
<dbReference type="InterPro" id="IPR050832">
    <property type="entry name" value="Bact_Acetyltransf"/>
</dbReference>
<feature type="domain" description="N-acetyltransferase" evidence="3">
    <location>
        <begin position="175"/>
        <end position="323"/>
    </location>
</feature>
<protein>
    <submittedName>
        <fullName evidence="4">Mycothiol acetyltransferase</fullName>
        <ecNumber evidence="4">2.3.1.189</ecNumber>
    </submittedName>
</protein>
<dbReference type="InterPro" id="IPR000182">
    <property type="entry name" value="GNAT_dom"/>
</dbReference>
<dbReference type="PROSITE" id="PS51186">
    <property type="entry name" value="GNAT"/>
    <property type="match status" value="2"/>
</dbReference>
<dbReference type="GO" id="GO:0035447">
    <property type="term" value="F:mycothiol synthase activity"/>
    <property type="evidence" value="ECO:0007669"/>
    <property type="project" value="UniProtKB-EC"/>
</dbReference>
<dbReference type="PANTHER" id="PTHR43877:SF1">
    <property type="entry name" value="ACETYLTRANSFERASE"/>
    <property type="match status" value="1"/>
</dbReference>
<dbReference type="Pfam" id="PF00583">
    <property type="entry name" value="Acetyltransf_1"/>
    <property type="match status" value="2"/>
</dbReference>
<sequence length="323" mass="35773">MRGSPATPPVRCILMTVLVRALRPDVPADTEGFARVRRRALPYMLFTAESVRHTAARMHPGARFRPLVAEEDGEIIGTAQVHLIHDSPEPGQGALNIYVRPDRTHRGAGRLLVRVAEEYLTDLGATRLFAWALDEPANRAFAERRGYRRGRAAHFLRLDLAHGTLPPLPEIPSGVELRTAADFADDPRPLFELDAETVQDEPSDVDHAFTDYDAWLAETWNHPLLDRELTTAACVDGRPVAFTVAYTDGDGRYSTAMTGTARAHRGRGLARLAKIHSLHRARAAGVTEAFTGNDTGNDPMIAINRWLGYEVCAQEVRYVRELG</sequence>
<evidence type="ECO:0000259" key="3">
    <source>
        <dbReference type="PROSITE" id="PS51186"/>
    </source>
</evidence>
<dbReference type="PANTHER" id="PTHR43877">
    <property type="entry name" value="AMINOALKYLPHOSPHONATE N-ACETYLTRANSFERASE-RELATED-RELATED"/>
    <property type="match status" value="1"/>
</dbReference>
<keyword evidence="2 4" id="KW-0012">Acyltransferase</keyword>
<dbReference type="InterPro" id="IPR016181">
    <property type="entry name" value="Acyl_CoA_acyltransferase"/>
</dbReference>